<name>A0A5R8LQ23_LACZE</name>
<gene>
    <name evidence="2" type="ORF">FEI15_07445</name>
</gene>
<evidence type="ECO:0000256" key="1">
    <source>
        <dbReference type="SAM" id="SignalP"/>
    </source>
</evidence>
<protein>
    <submittedName>
        <fullName evidence="2">Uncharacterized protein</fullName>
    </submittedName>
</protein>
<evidence type="ECO:0000313" key="2">
    <source>
        <dbReference type="EMBL" id="TLF39283.1"/>
    </source>
</evidence>
<proteinExistence type="predicted"/>
<reference evidence="2 3" key="1">
    <citation type="submission" date="2019-05" db="EMBL/GenBank/DDBJ databases">
        <title>Genome-based reclassification of Lactobacillus casei as Lactobacillus casei subsp. casei. subsp.nov., description of Lactobacillus casei subsp. zeae subsp. nov., and emended description of Lactobacillus casei.</title>
        <authorList>
            <person name="Huang C.-H."/>
        </authorList>
    </citation>
    <scope>NUCLEOTIDE SEQUENCE [LARGE SCALE GENOMIC DNA]</scope>
    <source>
        <strain evidence="2 3">CRBIP24.44</strain>
    </source>
</reference>
<keyword evidence="1" id="KW-0732">Signal</keyword>
<dbReference type="EMBL" id="VBWO01000006">
    <property type="protein sequence ID" value="TLF39283.1"/>
    <property type="molecule type" value="Genomic_DNA"/>
</dbReference>
<dbReference type="RefSeq" id="WP_138130857.1">
    <property type="nucleotide sequence ID" value="NZ_VBWO01000006.1"/>
</dbReference>
<sequence length="112" mass="12038">MKKGLLTVIAVLSILFTLTACGSAAPKSDYTEAKAESALNAGKDLKGKTVQFKVKKIEPNSAFGFNLEAGKHLNFVSEENPKVKKGHTVIVKVKKAASTLGSWVITYTDLKK</sequence>
<dbReference type="AlphaFoldDB" id="A0A5R8LQ23"/>
<feature type="signal peptide" evidence="1">
    <location>
        <begin position="1"/>
        <end position="24"/>
    </location>
</feature>
<accession>A0A5R8LQ23</accession>
<feature type="chain" id="PRO_5024385820" evidence="1">
    <location>
        <begin position="25"/>
        <end position="112"/>
    </location>
</feature>
<comment type="caution">
    <text evidence="2">The sequence shown here is derived from an EMBL/GenBank/DDBJ whole genome shotgun (WGS) entry which is preliminary data.</text>
</comment>
<organism evidence="2 3">
    <name type="scientific">Lacticaseibacillus zeae</name>
    <name type="common">Lactobacillus zeae</name>
    <dbReference type="NCBI Taxonomy" id="57037"/>
    <lineage>
        <taxon>Bacteria</taxon>
        <taxon>Bacillati</taxon>
        <taxon>Bacillota</taxon>
        <taxon>Bacilli</taxon>
        <taxon>Lactobacillales</taxon>
        <taxon>Lactobacillaceae</taxon>
        <taxon>Lacticaseibacillus</taxon>
    </lineage>
</organism>
<dbReference type="PROSITE" id="PS51257">
    <property type="entry name" value="PROKAR_LIPOPROTEIN"/>
    <property type="match status" value="1"/>
</dbReference>
<evidence type="ECO:0000313" key="3">
    <source>
        <dbReference type="Proteomes" id="UP000309885"/>
    </source>
</evidence>
<dbReference type="Proteomes" id="UP000309885">
    <property type="component" value="Unassembled WGS sequence"/>
</dbReference>